<name>K0THC4_THAOC</name>
<feature type="region of interest" description="Disordered" evidence="1">
    <location>
        <begin position="1"/>
        <end position="216"/>
    </location>
</feature>
<dbReference type="AlphaFoldDB" id="K0THC4"/>
<feature type="compositionally biased region" description="Acidic residues" evidence="1">
    <location>
        <begin position="174"/>
        <end position="191"/>
    </location>
</feature>
<dbReference type="Proteomes" id="UP000266841">
    <property type="component" value="Unassembled WGS sequence"/>
</dbReference>
<sequence length="269" mass="29565">MWDPPFRHRKRKRKRKRKPRKPSAAGQASSPPPVASAASAAATSARRVSEFPAEVQSLCASPDSCASPDKKKKKHNDQRGTSDCLCPDTSQDLMSRPESLPDGPVLPSSPQGKSSLGPTSPPRPRSSVIPRICSAVGPTRHLMTMDDDEDSDDDDDYDDDSDDDSDYKDAIAAIEEDPIEDIDNDNDNDDPTDFHECIVPPTPASEGSKPRAVPSNYRRRIRREYGESLQTAARQQKEVRLFLVSTPYAKTLPRRISIMPTSSSVSTCS</sequence>
<comment type="caution">
    <text evidence="2">The sequence shown here is derived from an EMBL/GenBank/DDBJ whole genome shotgun (WGS) entry which is preliminary data.</text>
</comment>
<organism evidence="2 3">
    <name type="scientific">Thalassiosira oceanica</name>
    <name type="common">Marine diatom</name>
    <dbReference type="NCBI Taxonomy" id="159749"/>
    <lineage>
        <taxon>Eukaryota</taxon>
        <taxon>Sar</taxon>
        <taxon>Stramenopiles</taxon>
        <taxon>Ochrophyta</taxon>
        <taxon>Bacillariophyta</taxon>
        <taxon>Coscinodiscophyceae</taxon>
        <taxon>Thalassiosirophycidae</taxon>
        <taxon>Thalassiosirales</taxon>
        <taxon>Thalassiosiraceae</taxon>
        <taxon>Thalassiosira</taxon>
    </lineage>
</organism>
<feature type="compositionally biased region" description="Basic residues" evidence="1">
    <location>
        <begin position="7"/>
        <end position="21"/>
    </location>
</feature>
<gene>
    <name evidence="2" type="ORF">THAOC_05341</name>
</gene>
<keyword evidence="3" id="KW-1185">Reference proteome</keyword>
<dbReference type="EMBL" id="AGNL01004897">
    <property type="protein sequence ID" value="EJK73061.1"/>
    <property type="molecule type" value="Genomic_DNA"/>
</dbReference>
<feature type="compositionally biased region" description="Acidic residues" evidence="1">
    <location>
        <begin position="145"/>
        <end position="166"/>
    </location>
</feature>
<proteinExistence type="predicted"/>
<feature type="compositionally biased region" description="Low complexity" evidence="1">
    <location>
        <begin position="22"/>
        <end position="45"/>
    </location>
</feature>
<evidence type="ECO:0000256" key="1">
    <source>
        <dbReference type="SAM" id="MobiDB-lite"/>
    </source>
</evidence>
<accession>K0THC4</accession>
<evidence type="ECO:0000313" key="3">
    <source>
        <dbReference type="Proteomes" id="UP000266841"/>
    </source>
</evidence>
<evidence type="ECO:0000313" key="2">
    <source>
        <dbReference type="EMBL" id="EJK73061.1"/>
    </source>
</evidence>
<reference evidence="2 3" key="1">
    <citation type="journal article" date="2012" name="Genome Biol.">
        <title>Genome and low-iron response of an oceanic diatom adapted to chronic iron limitation.</title>
        <authorList>
            <person name="Lommer M."/>
            <person name="Specht M."/>
            <person name="Roy A.S."/>
            <person name="Kraemer L."/>
            <person name="Andreson R."/>
            <person name="Gutowska M.A."/>
            <person name="Wolf J."/>
            <person name="Bergner S.V."/>
            <person name="Schilhabel M.B."/>
            <person name="Klostermeier U.C."/>
            <person name="Beiko R.G."/>
            <person name="Rosenstiel P."/>
            <person name="Hippler M."/>
            <person name="Laroche J."/>
        </authorList>
    </citation>
    <scope>NUCLEOTIDE SEQUENCE [LARGE SCALE GENOMIC DNA]</scope>
    <source>
        <strain evidence="2 3">CCMP1005</strain>
    </source>
</reference>
<protein>
    <submittedName>
        <fullName evidence="2">Uncharacterized protein</fullName>
    </submittedName>
</protein>